<dbReference type="EMBL" id="CP009515">
    <property type="protein sequence ID" value="AKB73619.1"/>
    <property type="molecule type" value="Genomic_DNA"/>
</dbReference>
<evidence type="ECO:0000313" key="3">
    <source>
        <dbReference type="Proteomes" id="UP000033072"/>
    </source>
</evidence>
<dbReference type="Proteomes" id="UP000033072">
    <property type="component" value="Chromosome"/>
</dbReference>
<reference evidence="2 3" key="1">
    <citation type="submission" date="2014-07" db="EMBL/GenBank/DDBJ databases">
        <title>Methanogenic archaea and the global carbon cycle.</title>
        <authorList>
            <person name="Henriksen J.R."/>
            <person name="Luke J."/>
            <person name="Reinhart S."/>
            <person name="Benedict M.N."/>
            <person name="Youngblut N.D."/>
            <person name="Metcalf M.E."/>
            <person name="Whitaker R.J."/>
            <person name="Metcalf W.W."/>
        </authorList>
    </citation>
    <scope>NUCLEOTIDE SEQUENCE [LARGE SCALE GENOMIC DNA]</scope>
    <source>
        <strain evidence="2 3">Z-7289</strain>
    </source>
</reference>
<dbReference type="PATRIC" id="fig|1434111.4.peg.452"/>
<feature type="compositionally biased region" description="Basic and acidic residues" evidence="1">
    <location>
        <begin position="22"/>
        <end position="39"/>
    </location>
</feature>
<dbReference type="GeneID" id="24805045"/>
<gene>
    <name evidence="2" type="ORF">MSLAZ_0358</name>
</gene>
<feature type="region of interest" description="Disordered" evidence="1">
    <location>
        <begin position="1"/>
        <end position="43"/>
    </location>
</feature>
<evidence type="ECO:0000256" key="1">
    <source>
        <dbReference type="SAM" id="MobiDB-lite"/>
    </source>
</evidence>
<dbReference type="STRING" id="1434111.MSLAZ_0358"/>
<dbReference type="RefSeq" id="WP_048124462.1">
    <property type="nucleotide sequence ID" value="NZ_CP009515.1"/>
</dbReference>
<dbReference type="OrthoDB" id="133043at2157"/>
<proteinExistence type="predicted"/>
<sequence length="214" mass="24773">MVEHSEPEIRQVKAEIQSNVENSKKDSKRKAEEQGKSGKEAGTQYTEVPLEEFCVSCLNMPEEQRKSMILEIQQIAERILKAHGVIKEPEDILKGEWFLKLQKPEFEKKLVLAKTGEEVFIGFYTYMEEAPVPDPNFVLLSQYGLWYPQRIEEKFEETVASFFTGAYGDYDFLNVVPENVEKFQTFQREFVKTLGDQGWDGSDVEVVDKIMPKD</sequence>
<dbReference type="AlphaFoldDB" id="A0A0E3RZA8"/>
<feature type="compositionally biased region" description="Basic and acidic residues" evidence="1">
    <location>
        <begin position="1"/>
        <end position="13"/>
    </location>
</feature>
<dbReference type="KEGG" id="mls:MSLAZ_0358"/>
<organism evidence="2 3">
    <name type="scientific">Methanosarcina lacustris Z-7289</name>
    <dbReference type="NCBI Taxonomy" id="1434111"/>
    <lineage>
        <taxon>Archaea</taxon>
        <taxon>Methanobacteriati</taxon>
        <taxon>Methanobacteriota</taxon>
        <taxon>Stenosarchaea group</taxon>
        <taxon>Methanomicrobia</taxon>
        <taxon>Methanosarcinales</taxon>
        <taxon>Methanosarcinaceae</taxon>
        <taxon>Methanosarcina</taxon>
    </lineage>
</organism>
<dbReference type="HOGENOM" id="CLU_1131597_0_0_2"/>
<evidence type="ECO:0000313" key="2">
    <source>
        <dbReference type="EMBL" id="AKB73619.1"/>
    </source>
</evidence>
<accession>A0A0E3RZA8</accession>
<name>A0A0E3RZA8_9EURY</name>
<protein>
    <submittedName>
        <fullName evidence="2">Uncharacterized protein</fullName>
    </submittedName>
</protein>
<keyword evidence="3" id="KW-1185">Reference proteome</keyword>